<feature type="compositionally biased region" description="Polar residues" evidence="1">
    <location>
        <begin position="82"/>
        <end position="106"/>
    </location>
</feature>
<evidence type="ECO:0000313" key="2">
    <source>
        <dbReference type="EMBL" id="KAJ6215974.1"/>
    </source>
</evidence>
<gene>
    <name evidence="2" type="ORF">RDWZM_010474</name>
</gene>
<feature type="compositionally biased region" description="Basic residues" evidence="1">
    <location>
        <begin position="134"/>
        <end position="150"/>
    </location>
</feature>
<comment type="caution">
    <text evidence="2">The sequence shown here is derived from an EMBL/GenBank/DDBJ whole genome shotgun (WGS) entry which is preliminary data.</text>
</comment>
<dbReference type="AlphaFoldDB" id="A0A9Q0LZ60"/>
<feature type="region of interest" description="Disordered" evidence="1">
    <location>
        <begin position="77"/>
        <end position="150"/>
    </location>
</feature>
<organism evidence="2 3">
    <name type="scientific">Blomia tropicalis</name>
    <name type="common">Mite</name>
    <dbReference type="NCBI Taxonomy" id="40697"/>
    <lineage>
        <taxon>Eukaryota</taxon>
        <taxon>Metazoa</taxon>
        <taxon>Ecdysozoa</taxon>
        <taxon>Arthropoda</taxon>
        <taxon>Chelicerata</taxon>
        <taxon>Arachnida</taxon>
        <taxon>Acari</taxon>
        <taxon>Acariformes</taxon>
        <taxon>Sarcoptiformes</taxon>
        <taxon>Astigmata</taxon>
        <taxon>Glycyphagoidea</taxon>
        <taxon>Echimyopodidae</taxon>
        <taxon>Blomia</taxon>
    </lineage>
</organism>
<evidence type="ECO:0000256" key="1">
    <source>
        <dbReference type="SAM" id="MobiDB-lite"/>
    </source>
</evidence>
<proteinExistence type="predicted"/>
<name>A0A9Q0LZ60_BLOTA</name>
<evidence type="ECO:0000313" key="3">
    <source>
        <dbReference type="Proteomes" id="UP001142055"/>
    </source>
</evidence>
<feature type="region of interest" description="Disordered" evidence="1">
    <location>
        <begin position="1"/>
        <end position="32"/>
    </location>
</feature>
<keyword evidence="3" id="KW-1185">Reference proteome</keyword>
<dbReference type="EMBL" id="JAPWDV010000004">
    <property type="protein sequence ID" value="KAJ6215974.1"/>
    <property type="molecule type" value="Genomic_DNA"/>
</dbReference>
<feature type="compositionally biased region" description="Polar residues" evidence="1">
    <location>
        <begin position="115"/>
        <end position="130"/>
    </location>
</feature>
<protein>
    <submittedName>
        <fullName evidence="2">Uncharacterized protein</fullName>
    </submittedName>
</protein>
<accession>A0A9Q0LZ60</accession>
<sequence length="150" mass="16639">MTSIEMKSINEDSSSDDSDGSMSDEEMNRQIRRSEISRALGLLKKHSVVGKDAKIVLKSNGKPHLLVDPTESLLLVSSHSHQQNNMINTKANKLQLKKQTSASNGTNKKKDSLRNKSASIGVQTKRQNNGKGNGKLRKRNNVRSTRSRNN</sequence>
<feature type="compositionally biased region" description="Acidic residues" evidence="1">
    <location>
        <begin position="13"/>
        <end position="25"/>
    </location>
</feature>
<reference evidence="2" key="1">
    <citation type="submission" date="2022-12" db="EMBL/GenBank/DDBJ databases">
        <title>Genome assemblies of Blomia tropicalis.</title>
        <authorList>
            <person name="Cui Y."/>
        </authorList>
    </citation>
    <scope>NUCLEOTIDE SEQUENCE</scope>
    <source>
        <tissue evidence="2">Adult mites</tissue>
    </source>
</reference>
<dbReference type="Proteomes" id="UP001142055">
    <property type="component" value="Chromosome 4"/>
</dbReference>